<accession>A0ACC4DMQ7</accession>
<keyword evidence="2" id="KW-1185">Reference proteome</keyword>
<sequence>MLEAPRHRLALLLPLGKIKAERFASFVERLRAEHVVHLRDISADGRPNRNMFSPLAFPMAPYYTTS</sequence>
<protein>
    <submittedName>
        <fullName evidence="1">Uncharacterized protein</fullName>
    </submittedName>
</protein>
<dbReference type="Proteomes" id="UP001638806">
    <property type="component" value="Unassembled WGS sequence"/>
</dbReference>
<comment type="caution">
    <text evidence="1">The sequence shown here is derived from an EMBL/GenBank/DDBJ whole genome shotgun (WGS) entry which is preliminary data.</text>
</comment>
<gene>
    <name evidence="1" type="ORF">ACCO45_007851</name>
</gene>
<name>A0ACC4DMQ7_PURLI</name>
<dbReference type="EMBL" id="JBGNUJ010000007">
    <property type="protein sequence ID" value="KAL3957273.1"/>
    <property type="molecule type" value="Genomic_DNA"/>
</dbReference>
<organism evidence="1 2">
    <name type="scientific">Purpureocillium lilacinum</name>
    <name type="common">Paecilomyces lilacinus</name>
    <dbReference type="NCBI Taxonomy" id="33203"/>
    <lineage>
        <taxon>Eukaryota</taxon>
        <taxon>Fungi</taxon>
        <taxon>Dikarya</taxon>
        <taxon>Ascomycota</taxon>
        <taxon>Pezizomycotina</taxon>
        <taxon>Sordariomycetes</taxon>
        <taxon>Hypocreomycetidae</taxon>
        <taxon>Hypocreales</taxon>
        <taxon>Ophiocordycipitaceae</taxon>
        <taxon>Purpureocillium</taxon>
    </lineage>
</organism>
<evidence type="ECO:0000313" key="1">
    <source>
        <dbReference type="EMBL" id="KAL3957273.1"/>
    </source>
</evidence>
<evidence type="ECO:0000313" key="2">
    <source>
        <dbReference type="Proteomes" id="UP001638806"/>
    </source>
</evidence>
<reference evidence="1" key="1">
    <citation type="submission" date="2024-12" db="EMBL/GenBank/DDBJ databases">
        <title>Comparative genomics and development of molecular markers within Purpureocillium lilacinum and among Purpureocillium species.</title>
        <authorList>
            <person name="Yeh Z.-Y."/>
            <person name="Ni N.-T."/>
            <person name="Lo P.-H."/>
            <person name="Mushyakhwo K."/>
            <person name="Lin C.-F."/>
            <person name="Nai Y.-S."/>
        </authorList>
    </citation>
    <scope>NUCLEOTIDE SEQUENCE</scope>
    <source>
        <strain evidence="1">NCHU-NPUST-175</strain>
    </source>
</reference>
<proteinExistence type="predicted"/>